<dbReference type="EMBL" id="NKXS01001526">
    <property type="protein sequence ID" value="PIN18120.1"/>
    <property type="molecule type" value="Genomic_DNA"/>
</dbReference>
<protein>
    <submittedName>
        <fullName evidence="2">Uncharacterized protein</fullName>
    </submittedName>
</protein>
<dbReference type="Proteomes" id="UP000231279">
    <property type="component" value="Unassembled WGS sequence"/>
</dbReference>
<organism evidence="2 3">
    <name type="scientific">Handroanthus impetiginosus</name>
    <dbReference type="NCBI Taxonomy" id="429701"/>
    <lineage>
        <taxon>Eukaryota</taxon>
        <taxon>Viridiplantae</taxon>
        <taxon>Streptophyta</taxon>
        <taxon>Embryophyta</taxon>
        <taxon>Tracheophyta</taxon>
        <taxon>Spermatophyta</taxon>
        <taxon>Magnoliopsida</taxon>
        <taxon>eudicotyledons</taxon>
        <taxon>Gunneridae</taxon>
        <taxon>Pentapetalae</taxon>
        <taxon>asterids</taxon>
        <taxon>lamiids</taxon>
        <taxon>Lamiales</taxon>
        <taxon>Bignoniaceae</taxon>
        <taxon>Crescentiina</taxon>
        <taxon>Tabebuia alliance</taxon>
        <taxon>Handroanthus</taxon>
    </lineage>
</organism>
<reference evidence="3" key="1">
    <citation type="journal article" date="2018" name="Gigascience">
        <title>Genome assembly of the Pink Ipe (Handroanthus impetiginosus, Bignoniaceae), a highly valued, ecologically keystone Neotropical timber forest tree.</title>
        <authorList>
            <person name="Silva-Junior O.B."/>
            <person name="Grattapaglia D."/>
            <person name="Novaes E."/>
            <person name="Collevatti R.G."/>
        </authorList>
    </citation>
    <scope>NUCLEOTIDE SEQUENCE [LARGE SCALE GENOMIC DNA]</scope>
    <source>
        <strain evidence="3">cv. UFG-1</strain>
    </source>
</reference>
<evidence type="ECO:0000313" key="3">
    <source>
        <dbReference type="Proteomes" id="UP000231279"/>
    </source>
</evidence>
<dbReference type="AlphaFoldDB" id="A0A2G9HLE5"/>
<accession>A0A2G9HLE5</accession>
<keyword evidence="3" id="KW-1185">Reference proteome</keyword>
<comment type="caution">
    <text evidence="2">The sequence shown here is derived from an EMBL/GenBank/DDBJ whole genome shotgun (WGS) entry which is preliminary data.</text>
</comment>
<feature type="region of interest" description="Disordered" evidence="1">
    <location>
        <begin position="34"/>
        <end position="56"/>
    </location>
</feature>
<sequence length="56" mass="6363">MMKAAIIYKLFFIGFLLMSSLNLSNQISLPRYDRRLGKEQPSPPAPKVSEGPHVHH</sequence>
<gene>
    <name evidence="2" type="ORF">CDL12_09220</name>
</gene>
<proteinExistence type="predicted"/>
<evidence type="ECO:0000256" key="1">
    <source>
        <dbReference type="SAM" id="MobiDB-lite"/>
    </source>
</evidence>
<evidence type="ECO:0000313" key="2">
    <source>
        <dbReference type="EMBL" id="PIN18120.1"/>
    </source>
</evidence>
<name>A0A2G9HLE5_9LAMI</name>